<gene>
    <name evidence="2" type="ORF">NKR23_g5474</name>
</gene>
<feature type="signal peptide" evidence="1">
    <location>
        <begin position="1"/>
        <end position="17"/>
    </location>
</feature>
<accession>A0AA38RZI6</accession>
<reference evidence="2" key="1">
    <citation type="submission" date="2022-07" db="EMBL/GenBank/DDBJ databases">
        <title>Fungi with potential for degradation of polypropylene.</title>
        <authorList>
            <person name="Gostincar C."/>
        </authorList>
    </citation>
    <scope>NUCLEOTIDE SEQUENCE</scope>
    <source>
        <strain evidence="2">EXF-13308</strain>
    </source>
</reference>
<comment type="caution">
    <text evidence="2">The sequence shown here is derived from an EMBL/GenBank/DDBJ whole genome shotgun (WGS) entry which is preliminary data.</text>
</comment>
<keyword evidence="1" id="KW-0732">Signal</keyword>
<dbReference type="AlphaFoldDB" id="A0AA38RZI6"/>
<proteinExistence type="predicted"/>
<evidence type="ECO:0000313" key="2">
    <source>
        <dbReference type="EMBL" id="KAJ9145310.1"/>
    </source>
</evidence>
<evidence type="ECO:0000256" key="1">
    <source>
        <dbReference type="SAM" id="SignalP"/>
    </source>
</evidence>
<organism evidence="2 3">
    <name type="scientific">Pleurostoma richardsiae</name>
    <dbReference type="NCBI Taxonomy" id="41990"/>
    <lineage>
        <taxon>Eukaryota</taxon>
        <taxon>Fungi</taxon>
        <taxon>Dikarya</taxon>
        <taxon>Ascomycota</taxon>
        <taxon>Pezizomycotina</taxon>
        <taxon>Sordariomycetes</taxon>
        <taxon>Sordariomycetidae</taxon>
        <taxon>Calosphaeriales</taxon>
        <taxon>Pleurostomataceae</taxon>
        <taxon>Pleurostoma</taxon>
    </lineage>
</organism>
<evidence type="ECO:0008006" key="4">
    <source>
        <dbReference type="Google" id="ProtNLM"/>
    </source>
</evidence>
<name>A0AA38RZI6_9PEZI</name>
<dbReference type="EMBL" id="JANBVO010000014">
    <property type="protein sequence ID" value="KAJ9145310.1"/>
    <property type="molecule type" value="Genomic_DNA"/>
</dbReference>
<evidence type="ECO:0000313" key="3">
    <source>
        <dbReference type="Proteomes" id="UP001174694"/>
    </source>
</evidence>
<keyword evidence="3" id="KW-1185">Reference proteome</keyword>
<sequence>MYCLTILFLGVLSTALGQGITLTPTTITRGGSRTTTCPAPSTLTRTSLITSLITATSLVTTTTISTSIATITLLQPTTSTRTITHTATRTTIAPCVPSAHCPTLTATGTACRTCLVPQCTTTQALTRPCGCAGALASTTVNFPCADPDSCNNIGCRTVYAVATAAC</sequence>
<protein>
    <recommendedName>
        <fullName evidence="4">Antifreeze protein</fullName>
    </recommendedName>
</protein>
<feature type="chain" id="PRO_5041403203" description="Antifreeze protein" evidence="1">
    <location>
        <begin position="18"/>
        <end position="166"/>
    </location>
</feature>
<dbReference type="Proteomes" id="UP001174694">
    <property type="component" value="Unassembled WGS sequence"/>
</dbReference>